<accession>A0ABQ6KC99</accession>
<reference evidence="2" key="1">
    <citation type="journal article" date="2019" name="Int. J. Syst. Evol. Microbiol.">
        <title>The Global Catalogue of Microorganisms (GCM) 10K type strain sequencing project: providing services to taxonomists for standard genome sequencing and annotation.</title>
        <authorList>
            <consortium name="The Broad Institute Genomics Platform"/>
            <consortium name="The Broad Institute Genome Sequencing Center for Infectious Disease"/>
            <person name="Wu L."/>
            <person name="Ma J."/>
        </authorList>
    </citation>
    <scope>NUCLEOTIDE SEQUENCE [LARGE SCALE GENOMIC DNA]</scope>
    <source>
        <strain evidence="2">NBRC 108894</strain>
    </source>
</reference>
<proteinExistence type="predicted"/>
<evidence type="ECO:0000313" key="2">
    <source>
        <dbReference type="Proteomes" id="UP001157034"/>
    </source>
</evidence>
<evidence type="ECO:0000313" key="1">
    <source>
        <dbReference type="EMBL" id="GMA96469.1"/>
    </source>
</evidence>
<comment type="caution">
    <text evidence="1">The sequence shown here is derived from an EMBL/GenBank/DDBJ whole genome shotgun (WGS) entry which is preliminary data.</text>
</comment>
<sequence length="67" mass="7301">MSVPARTLVGMADIEIMEVRAYEPRCLECGEVGPIESSVFFAMAWEEAHVCVAVRIDAEASELRAAS</sequence>
<name>A0ABQ6KC99_9MICO</name>
<protein>
    <submittedName>
        <fullName evidence="1">Uncharacterized protein</fullName>
    </submittedName>
</protein>
<dbReference type="Proteomes" id="UP001157034">
    <property type="component" value="Unassembled WGS sequence"/>
</dbReference>
<dbReference type="EMBL" id="BSVB01000001">
    <property type="protein sequence ID" value="GMA96469.1"/>
    <property type="molecule type" value="Genomic_DNA"/>
</dbReference>
<gene>
    <name evidence="1" type="ORF">GCM10025881_32930</name>
</gene>
<organism evidence="1 2">
    <name type="scientific">Pseudolysinimonas kribbensis</name>
    <dbReference type="NCBI Taxonomy" id="433641"/>
    <lineage>
        <taxon>Bacteria</taxon>
        <taxon>Bacillati</taxon>
        <taxon>Actinomycetota</taxon>
        <taxon>Actinomycetes</taxon>
        <taxon>Micrococcales</taxon>
        <taxon>Microbacteriaceae</taxon>
        <taxon>Pseudolysinimonas</taxon>
    </lineage>
</organism>
<keyword evidence="2" id="KW-1185">Reference proteome</keyword>